<accession>A0A495IF69</accession>
<keyword evidence="5" id="KW-1185">Reference proteome</keyword>
<sequence length="495" mass="52842">MSLDRPPVAPDTRPPGQSRPGAAARRGQTRPPGGVRPAPARSTASVREPRADTLSSTQGLTNARTRIVGNRTGFGADLVIVLVRVWRAVAAWCGRVAAVASGIVTPVGWSMLVIAPASLIAGYRLGWLELVAVGYAAVVLLCLAALYAIGRNAFTVSLTLPHQRVAVGDDADGRVTVANPTRRRVLGVTVEIPIGQGLAEISLPGMRGGDSVEESFAVPTGRRGVIPVGPVRTVRGDPIGLVRRELEWTGVTELYVHPKTIGIQSTSTGLIRDLEGTATRDLTASDISFHALREYVRGDERRHIHWKSTARAGQYMVRQFEETRRSHLVIALSLANVDFATEDEFELAVSVAASLGIRAIRDAREVTVVVSERTPEFAKRKTLAVKPLSTLTRDRLLDELAVVTYSESSLAITDVARVTGEQVSGISVAFLVVGSTTRITDLRAAAAAFPPGVEAVAIVCDPESIPGMRRVADLTVLTVGYLDDLKQSLAKVVSV</sequence>
<dbReference type="EMBL" id="RBKS01000001">
    <property type="protein sequence ID" value="RKR73815.1"/>
    <property type="molecule type" value="Genomic_DNA"/>
</dbReference>
<keyword evidence="2" id="KW-0472">Membrane</keyword>
<feature type="transmembrane region" description="Helical" evidence="2">
    <location>
        <begin position="96"/>
        <end position="121"/>
    </location>
</feature>
<keyword evidence="2" id="KW-0812">Transmembrane</keyword>
<proteinExistence type="predicted"/>
<dbReference type="PANTHER" id="PTHR34351:SF1">
    <property type="entry name" value="SLR1927 PROTEIN"/>
    <property type="match status" value="1"/>
</dbReference>
<feature type="compositionally biased region" description="Low complexity" evidence="1">
    <location>
        <begin position="30"/>
        <end position="41"/>
    </location>
</feature>
<gene>
    <name evidence="4" type="ORF">C8E83_0912</name>
</gene>
<dbReference type="AlphaFoldDB" id="A0A495IF69"/>
<dbReference type="Proteomes" id="UP000280008">
    <property type="component" value="Unassembled WGS sequence"/>
</dbReference>
<reference evidence="4 5" key="1">
    <citation type="submission" date="2018-10" db="EMBL/GenBank/DDBJ databases">
        <title>Sequencing the genomes of 1000 actinobacteria strains.</title>
        <authorList>
            <person name="Klenk H.-P."/>
        </authorList>
    </citation>
    <scope>NUCLEOTIDE SEQUENCE [LARGE SCALE GENOMIC DNA]</scope>
    <source>
        <strain evidence="4 5">DSM 17894</strain>
    </source>
</reference>
<feature type="region of interest" description="Disordered" evidence="1">
    <location>
        <begin position="1"/>
        <end position="58"/>
    </location>
</feature>
<dbReference type="PANTHER" id="PTHR34351">
    <property type="entry name" value="SLR1927 PROTEIN-RELATED"/>
    <property type="match status" value="1"/>
</dbReference>
<dbReference type="InterPro" id="IPR002881">
    <property type="entry name" value="DUF58"/>
</dbReference>
<comment type="caution">
    <text evidence="4">The sequence shown here is derived from an EMBL/GenBank/DDBJ whole genome shotgun (WGS) entry which is preliminary data.</text>
</comment>
<evidence type="ECO:0000313" key="5">
    <source>
        <dbReference type="Proteomes" id="UP000280008"/>
    </source>
</evidence>
<evidence type="ECO:0000313" key="4">
    <source>
        <dbReference type="EMBL" id="RKR73815.1"/>
    </source>
</evidence>
<evidence type="ECO:0000256" key="1">
    <source>
        <dbReference type="SAM" id="MobiDB-lite"/>
    </source>
</evidence>
<evidence type="ECO:0000256" key="2">
    <source>
        <dbReference type="SAM" id="Phobius"/>
    </source>
</evidence>
<dbReference type="OrthoDB" id="9812729at2"/>
<name>A0A495IF69_9MICO</name>
<keyword evidence="2" id="KW-1133">Transmembrane helix</keyword>
<evidence type="ECO:0000259" key="3">
    <source>
        <dbReference type="Pfam" id="PF01882"/>
    </source>
</evidence>
<dbReference type="Pfam" id="PF01882">
    <property type="entry name" value="DUF58"/>
    <property type="match status" value="1"/>
</dbReference>
<organism evidence="4 5">
    <name type="scientific">Frondihabitans australicus</name>
    <dbReference type="NCBI Taxonomy" id="386892"/>
    <lineage>
        <taxon>Bacteria</taxon>
        <taxon>Bacillati</taxon>
        <taxon>Actinomycetota</taxon>
        <taxon>Actinomycetes</taxon>
        <taxon>Micrococcales</taxon>
        <taxon>Microbacteriaceae</taxon>
        <taxon>Frondihabitans</taxon>
    </lineage>
</organism>
<feature type="domain" description="DUF58" evidence="3">
    <location>
        <begin position="292"/>
        <end position="373"/>
    </location>
</feature>
<protein>
    <submittedName>
        <fullName evidence="4">Uncharacterized protein (DUF58 family)</fullName>
    </submittedName>
</protein>
<feature type="transmembrane region" description="Helical" evidence="2">
    <location>
        <begin position="127"/>
        <end position="149"/>
    </location>
</feature>